<dbReference type="Proteomes" id="UP000014480">
    <property type="component" value="Unassembled WGS sequence"/>
</dbReference>
<feature type="transmembrane region" description="Helical" evidence="24">
    <location>
        <begin position="839"/>
        <end position="858"/>
    </location>
</feature>
<feature type="active site" description="Glycyl thioester intermediate" evidence="22">
    <location>
        <position position="1028"/>
    </location>
</feature>
<evidence type="ECO:0000256" key="18">
    <source>
        <dbReference type="ARBA" id="ARBA00044092"/>
    </source>
</evidence>
<feature type="transmembrane region" description="Helical" evidence="24">
    <location>
        <begin position="745"/>
        <end position="762"/>
    </location>
</feature>
<dbReference type="OrthoDB" id="26569at2759"/>
<dbReference type="AlphaFoldDB" id="A0A484G8J4"/>
<evidence type="ECO:0000256" key="2">
    <source>
        <dbReference type="ARBA" id="ARBA00005032"/>
    </source>
</evidence>
<gene>
    <name evidence="26" type="primary">chs-1</name>
    <name evidence="26" type="ORF">Cob_v000516</name>
</gene>
<dbReference type="GO" id="GO:0071555">
    <property type="term" value="P:cell wall organization"/>
    <property type="evidence" value="ECO:0007669"/>
    <property type="project" value="UniProtKB-KW"/>
</dbReference>
<evidence type="ECO:0000256" key="24">
    <source>
        <dbReference type="SAM" id="Phobius"/>
    </source>
</evidence>
<evidence type="ECO:0000313" key="26">
    <source>
        <dbReference type="EMBL" id="TDZ26234.1"/>
    </source>
</evidence>
<feature type="transmembrane region" description="Helical" evidence="24">
    <location>
        <begin position="626"/>
        <end position="647"/>
    </location>
</feature>
<feature type="transmembrane region" description="Helical" evidence="24">
    <location>
        <begin position="700"/>
        <end position="733"/>
    </location>
</feature>
<dbReference type="GO" id="GO:0005524">
    <property type="term" value="F:ATP binding"/>
    <property type="evidence" value="ECO:0007669"/>
    <property type="project" value="UniProtKB-KW"/>
</dbReference>
<dbReference type="CDD" id="cd23794">
    <property type="entry name" value="UBCc_UBE2F_UBE2M"/>
    <property type="match status" value="1"/>
</dbReference>
<evidence type="ECO:0000256" key="17">
    <source>
        <dbReference type="ARBA" id="ARBA00044084"/>
    </source>
</evidence>
<evidence type="ECO:0000256" key="21">
    <source>
        <dbReference type="ARBA" id="ARBA00049510"/>
    </source>
</evidence>
<dbReference type="PROSITE" id="PS00183">
    <property type="entry name" value="UBC_1"/>
    <property type="match status" value="1"/>
</dbReference>
<sequence>MAYHGGNGNNEFDNGHNMQDLPAGSGRYHIPPQDEGVDDAGQSLLRDPHAPAPYESHLGAGEAPGRPVSAYSLSESYAPGAGSQTPVPGGAFTSGYRSELDSSDGGFGYGRPASTVDSDESWVRRQQPGANGGGGLKRYATRKIKLTQGSVLSIDYPVPSAIKNAVQPKYRDVEGGSEEFMKMRYTAATCDPNDFTLKNGYDLRPRMYNRHTELLIAVTYYNEDKVLLSRTLHGVMQNIRDIVNLKKSTFWNKGGPAWQKIVVALVFDGLDKTDKNVLDVLATIGVYQDGVVKKDVDGKETVAHIFEYTTQLSVTPSQQLIRPVDDSPQTLPPVQFIFCLKQKNTKKINSHRWLFNAFGRILNPEVCILIDAGTKPSPRSLLALWEGFYNDKDLGGACGEIHAMLGKGGKKLLNPLVAVQNFEYKISNILDKPLESSFGYVSVLPGAFSAYRFRAIMGRPLEQYFHGDHTLSKILGKKGIDGMNIFKKNMFLAEDRILCFELVAKSGQKWHLSYIKAAKGETDVPEGAAEFISQRRRWLNGSFAASLYSLMHFGRMYKSGHNLVRMFFFHIQLIYNILQVLFTWFSLGSYYLTTTVIMDLVGNPVTSDDPTLERHGWPFGDTATPIVNALLKYIYLAFVILQFILALGNRPKGSKYTYIASFVIFGLIQIYILILSMYLVVQAFQKPIGEQISLDSGEDFVASFFGGTNAAGVILVALVTIYGLNFIASFMYLDPWHMFTSFPHYLVLMSTYINILMVYAFNNWHDVSWGTKGSDKSEALPSANVQKGEKDNEAVVEEIDKPQEDIDSQFESTVKRALEPFKEEEDVEKPDIEDSYKSFRTGLVVSWLFSNTFLIIVITSDNFNSFGIGQTSSARTASYFSFLLYSTAVLSLVRFFGFLWFLGRTGIMCCFARRSVKMLKIWSMKKEQQKAENADAAGGKKKKVTAAQLRVQKDLSELSLGSTMKTEFPDPDDILHFTLTIEPDEGMYRTGRFTFTFDINQNFPHEPPKVRCKEKIYHPNIDLEGKVCLNILREDWKPVLNLNAVIVGLQFLFLEPNASDPLNKEAAEDLRLNREGFKRNVRTSMGGGTVKGVLYDRVLK</sequence>
<dbReference type="SUPFAM" id="SSF54495">
    <property type="entry name" value="UBC-like"/>
    <property type="match status" value="1"/>
</dbReference>
<evidence type="ECO:0000256" key="3">
    <source>
        <dbReference type="ARBA" id="ARBA00012543"/>
    </source>
</evidence>
<dbReference type="SUPFAM" id="SSF53448">
    <property type="entry name" value="Nucleotide-diphospho-sugar transferases"/>
    <property type="match status" value="1"/>
</dbReference>
<comment type="similarity">
    <text evidence="14">Belongs to the chitin synthase family. Class III subfamily.</text>
</comment>
<dbReference type="InterPro" id="IPR023313">
    <property type="entry name" value="UBQ-conjugating_AS"/>
</dbReference>
<reference evidence="27" key="2">
    <citation type="journal article" date="2019" name="Mol. Plant Microbe Interact.">
        <title>Genome sequence resources for four phytopathogenic fungi from the Colletotrichum orbiculare species complex.</title>
        <authorList>
            <person name="Gan P."/>
            <person name="Tsushima A."/>
            <person name="Narusaka M."/>
            <person name="Narusaka Y."/>
            <person name="Takano Y."/>
            <person name="Kubo Y."/>
            <person name="Shirasu K."/>
        </authorList>
    </citation>
    <scope>GENOME REANNOTATION</scope>
    <source>
        <strain evidence="27">104-T / ATCC 96160 / CBS 514.97 / LARS 414 / MAFF 240422</strain>
    </source>
</reference>
<dbReference type="GO" id="GO:0005886">
    <property type="term" value="C:plasma membrane"/>
    <property type="evidence" value="ECO:0007669"/>
    <property type="project" value="UniProtKB-SubCell"/>
</dbReference>
<dbReference type="GO" id="GO:0006031">
    <property type="term" value="P:chitin biosynthetic process"/>
    <property type="evidence" value="ECO:0007669"/>
    <property type="project" value="TreeGrafter"/>
</dbReference>
<keyword evidence="4" id="KW-1003">Cell membrane</keyword>
<feature type="domain" description="UBC core" evidence="25">
    <location>
        <begin position="946"/>
        <end position="1090"/>
    </location>
</feature>
<evidence type="ECO:0000256" key="19">
    <source>
        <dbReference type="ARBA" id="ARBA00044279"/>
    </source>
</evidence>
<dbReference type="Pfam" id="PF00179">
    <property type="entry name" value="UQ_con"/>
    <property type="match status" value="1"/>
</dbReference>
<dbReference type="Pfam" id="PF08407">
    <property type="entry name" value="Chitin_synth_1N"/>
    <property type="match status" value="1"/>
</dbReference>
<dbReference type="PANTHER" id="PTHR22914">
    <property type="entry name" value="CHITIN SYNTHASE"/>
    <property type="match status" value="1"/>
</dbReference>
<dbReference type="FunFam" id="3.10.110.10:FF:000005">
    <property type="entry name" value="NEDD8-conjugating enzyme Ubc12"/>
    <property type="match status" value="1"/>
</dbReference>
<evidence type="ECO:0000256" key="13">
    <source>
        <dbReference type="ARBA" id="ARBA00023316"/>
    </source>
</evidence>
<dbReference type="Gene3D" id="3.10.110.10">
    <property type="entry name" value="Ubiquitin Conjugating Enzyme"/>
    <property type="match status" value="1"/>
</dbReference>
<keyword evidence="11 24" id="KW-1133">Transmembrane helix</keyword>
<feature type="transmembrane region" description="Helical" evidence="24">
    <location>
        <begin position="659"/>
        <end position="680"/>
    </location>
</feature>
<evidence type="ECO:0000256" key="12">
    <source>
        <dbReference type="ARBA" id="ARBA00023136"/>
    </source>
</evidence>
<keyword evidence="12 24" id="KW-0472">Membrane</keyword>
<dbReference type="InterPro" id="IPR004835">
    <property type="entry name" value="Chitin_synth"/>
</dbReference>
<evidence type="ECO:0000256" key="23">
    <source>
        <dbReference type="SAM" id="MobiDB-lite"/>
    </source>
</evidence>
<dbReference type="InterPro" id="IPR016135">
    <property type="entry name" value="UBQ-conjugating_enzyme/RWD"/>
</dbReference>
<evidence type="ECO:0000256" key="14">
    <source>
        <dbReference type="ARBA" id="ARBA00038055"/>
    </source>
</evidence>
<dbReference type="EC" id="2.3.2.34" evidence="16"/>
<evidence type="ECO:0000256" key="16">
    <source>
        <dbReference type="ARBA" id="ARBA00044047"/>
    </source>
</evidence>
<dbReference type="InterPro" id="IPR000608">
    <property type="entry name" value="UBC"/>
</dbReference>
<keyword evidence="6" id="KW-0808">Transferase</keyword>
<evidence type="ECO:0000256" key="7">
    <source>
        <dbReference type="ARBA" id="ARBA00022692"/>
    </source>
</evidence>
<proteinExistence type="inferred from homology"/>
<dbReference type="Pfam" id="PF01644">
    <property type="entry name" value="Chitin_synth_1"/>
    <property type="match status" value="1"/>
</dbReference>
<keyword evidence="13" id="KW-0961">Cell wall biogenesis/degradation</keyword>
<keyword evidence="7 24" id="KW-0812">Transmembrane</keyword>
<accession>A0A484G8J4</accession>
<evidence type="ECO:0000256" key="15">
    <source>
        <dbReference type="ARBA" id="ARBA00043698"/>
    </source>
</evidence>
<dbReference type="STRING" id="1213857.A0A484G8J4"/>
<dbReference type="EC" id="2.4.1.16" evidence="3"/>
<evidence type="ECO:0000256" key="1">
    <source>
        <dbReference type="ARBA" id="ARBA00004651"/>
    </source>
</evidence>
<comment type="catalytic activity">
    <reaction evidence="15">
        <text>[E1 NEDD8-activating enzyme]-S-[NEDD8 protein]-yl-L-cysteine + [E2 NEDD8-conjugating enzyme]-L-cysteine = [E1 NEDD8-activating enzyme]-L-cysteine + [E2 NEDD8-conjugating enzyme]-S-[NEDD8-protein]-yl-L-cysteine.</text>
        <dbReference type="EC" id="2.3.2.34"/>
    </reaction>
</comment>
<keyword evidence="9" id="KW-0833">Ubl conjugation pathway</keyword>
<evidence type="ECO:0000256" key="9">
    <source>
        <dbReference type="ARBA" id="ARBA00022786"/>
    </source>
</evidence>
<evidence type="ECO:0000256" key="4">
    <source>
        <dbReference type="ARBA" id="ARBA00022475"/>
    </source>
</evidence>
<evidence type="ECO:0000256" key="22">
    <source>
        <dbReference type="PROSITE-ProRule" id="PRU10133"/>
    </source>
</evidence>
<dbReference type="CDD" id="cd04190">
    <property type="entry name" value="Chitin_synth_C"/>
    <property type="match status" value="1"/>
</dbReference>
<feature type="transmembrane region" description="Helical" evidence="24">
    <location>
        <begin position="567"/>
        <end position="592"/>
    </location>
</feature>
<evidence type="ECO:0000256" key="6">
    <source>
        <dbReference type="ARBA" id="ARBA00022679"/>
    </source>
</evidence>
<dbReference type="InterPro" id="IPR013616">
    <property type="entry name" value="Chitin_synth_N"/>
</dbReference>
<feature type="region of interest" description="Disordered" evidence="23">
    <location>
        <begin position="1"/>
        <end position="136"/>
    </location>
</feature>
<evidence type="ECO:0000256" key="10">
    <source>
        <dbReference type="ARBA" id="ARBA00022840"/>
    </source>
</evidence>
<comment type="caution">
    <text evidence="26">The sequence shown here is derived from an EMBL/GenBank/DDBJ whole genome shotgun (WGS) entry which is preliminary data.</text>
</comment>
<comment type="pathway">
    <text evidence="2">Protein modification; protein neddylation.</text>
</comment>
<evidence type="ECO:0000313" key="27">
    <source>
        <dbReference type="Proteomes" id="UP000014480"/>
    </source>
</evidence>
<evidence type="ECO:0000259" key="25">
    <source>
        <dbReference type="PROSITE" id="PS50127"/>
    </source>
</evidence>
<dbReference type="EMBL" id="AMCV02000001">
    <property type="protein sequence ID" value="TDZ26234.1"/>
    <property type="molecule type" value="Genomic_DNA"/>
</dbReference>
<keyword evidence="10" id="KW-0067">ATP-binding</keyword>
<dbReference type="SMART" id="SM00212">
    <property type="entry name" value="UBCc"/>
    <property type="match status" value="1"/>
</dbReference>
<name>A0A484G8J4_COLOR</name>
<comment type="catalytic activity">
    <reaction evidence="21">
        <text>[(1-&gt;4)-N-acetyl-beta-D-glucosaminyl](n) + UDP-N-acetyl-alpha-D-glucosamine = [(1-&gt;4)-N-acetyl-beta-D-glucosaminyl](n+1) + UDP + H(+)</text>
        <dbReference type="Rhea" id="RHEA:16637"/>
        <dbReference type="Rhea" id="RHEA-COMP:9593"/>
        <dbReference type="Rhea" id="RHEA-COMP:9595"/>
        <dbReference type="ChEBI" id="CHEBI:15378"/>
        <dbReference type="ChEBI" id="CHEBI:17029"/>
        <dbReference type="ChEBI" id="CHEBI:57705"/>
        <dbReference type="ChEBI" id="CHEBI:58223"/>
        <dbReference type="EC" id="2.4.1.16"/>
    </reaction>
    <physiologicalReaction direction="left-to-right" evidence="21">
        <dbReference type="Rhea" id="RHEA:16638"/>
    </physiologicalReaction>
</comment>
<reference evidence="27" key="1">
    <citation type="journal article" date="2013" name="New Phytol.">
        <title>Comparative genomic and transcriptomic analyses reveal the hemibiotrophic stage shift of Colletotrichum fungi.</title>
        <authorList>
            <person name="Gan P."/>
            <person name="Ikeda K."/>
            <person name="Irieda H."/>
            <person name="Narusaka M."/>
            <person name="O'Connell R.J."/>
            <person name="Narusaka Y."/>
            <person name="Takano Y."/>
            <person name="Kubo Y."/>
            <person name="Shirasu K."/>
        </authorList>
    </citation>
    <scope>NUCLEOTIDE SEQUENCE [LARGE SCALE GENOMIC DNA]</scope>
    <source>
        <strain evidence="27">104-T / ATCC 96160 / CBS 514.97 / LARS 414 / MAFF 240422</strain>
    </source>
</reference>
<dbReference type="PANTHER" id="PTHR22914:SF11">
    <property type="entry name" value="CHITIN SYNTHASE B"/>
    <property type="match status" value="1"/>
</dbReference>
<comment type="subcellular location">
    <subcellularLocation>
        <location evidence="1">Cell membrane</location>
        <topology evidence="1">Multi-pass membrane protein</topology>
    </subcellularLocation>
</comment>
<feature type="transmembrane region" description="Helical" evidence="24">
    <location>
        <begin position="879"/>
        <end position="902"/>
    </location>
</feature>
<dbReference type="PROSITE" id="PS50127">
    <property type="entry name" value="UBC_2"/>
    <property type="match status" value="1"/>
</dbReference>
<protein>
    <recommendedName>
        <fullName evidence="18">NEDD8-conjugating enzyme UBC12</fullName>
        <ecNumber evidence="16">2.3.2.34</ecNumber>
        <ecNumber evidence="3">2.4.1.16</ecNumber>
    </recommendedName>
    <alternativeName>
        <fullName evidence="17">NEDD8-conjugating enzyme Ubc12</fullName>
    </alternativeName>
    <alternativeName>
        <fullName evidence="19">RUB1-conjugating enzyme</fullName>
    </alternativeName>
    <alternativeName>
        <fullName evidence="20">Ubiquitin carrier protein 12</fullName>
    </alternativeName>
</protein>
<dbReference type="GO" id="GO:0061654">
    <property type="term" value="F:NEDD8 conjugating enzyme activity"/>
    <property type="evidence" value="ECO:0007669"/>
    <property type="project" value="UniProtKB-EC"/>
</dbReference>
<dbReference type="GO" id="GO:0030428">
    <property type="term" value="C:cell septum"/>
    <property type="evidence" value="ECO:0007669"/>
    <property type="project" value="TreeGrafter"/>
</dbReference>
<dbReference type="GO" id="GO:0004100">
    <property type="term" value="F:chitin synthase activity"/>
    <property type="evidence" value="ECO:0007669"/>
    <property type="project" value="UniProtKB-EC"/>
</dbReference>
<keyword evidence="5" id="KW-0328">Glycosyltransferase</keyword>
<evidence type="ECO:0000256" key="20">
    <source>
        <dbReference type="ARBA" id="ARBA00044315"/>
    </source>
</evidence>
<organism evidence="26 27">
    <name type="scientific">Colletotrichum orbiculare (strain 104-T / ATCC 96160 / CBS 514.97 / LARS 414 / MAFF 240422)</name>
    <name type="common">Cucumber anthracnose fungus</name>
    <name type="synonym">Colletotrichum lagenarium</name>
    <dbReference type="NCBI Taxonomy" id="1213857"/>
    <lineage>
        <taxon>Eukaryota</taxon>
        <taxon>Fungi</taxon>
        <taxon>Dikarya</taxon>
        <taxon>Ascomycota</taxon>
        <taxon>Pezizomycotina</taxon>
        <taxon>Sordariomycetes</taxon>
        <taxon>Hypocreomycetidae</taxon>
        <taxon>Glomerellales</taxon>
        <taxon>Glomerellaceae</taxon>
        <taxon>Colletotrichum</taxon>
        <taxon>Colletotrichum orbiculare species complex</taxon>
    </lineage>
</organism>
<keyword evidence="27" id="KW-1185">Reference proteome</keyword>
<keyword evidence="8" id="KW-0547">Nucleotide-binding</keyword>
<evidence type="ECO:0000256" key="8">
    <source>
        <dbReference type="ARBA" id="ARBA00022741"/>
    </source>
</evidence>
<dbReference type="InterPro" id="IPR029044">
    <property type="entry name" value="Nucleotide-diphossugar_trans"/>
</dbReference>
<evidence type="ECO:0000256" key="5">
    <source>
        <dbReference type="ARBA" id="ARBA00022676"/>
    </source>
</evidence>
<evidence type="ECO:0000256" key="11">
    <source>
        <dbReference type="ARBA" id="ARBA00022989"/>
    </source>
</evidence>